<evidence type="ECO:0000313" key="2">
    <source>
        <dbReference type="Proteomes" id="UP001272137"/>
    </source>
</evidence>
<proteinExistence type="predicted"/>
<gene>
    <name evidence="1" type="ORF">C7S16_2406</name>
</gene>
<dbReference type="EMBL" id="QXCT01000002">
    <property type="protein sequence ID" value="MDW9254635.1"/>
    <property type="molecule type" value="Genomic_DNA"/>
</dbReference>
<sequence length="45" mass="5131">MGRRVRAARQPGVRTRPGYFSKRRLSPIFRIALNNACAIIKTLFA</sequence>
<dbReference type="Proteomes" id="UP001272137">
    <property type="component" value="Unassembled WGS sequence"/>
</dbReference>
<organism evidence="1 2">
    <name type="scientific">Burkholderia thailandensis</name>
    <dbReference type="NCBI Taxonomy" id="57975"/>
    <lineage>
        <taxon>Bacteria</taxon>
        <taxon>Pseudomonadati</taxon>
        <taxon>Pseudomonadota</taxon>
        <taxon>Betaproteobacteria</taxon>
        <taxon>Burkholderiales</taxon>
        <taxon>Burkholderiaceae</taxon>
        <taxon>Burkholderia</taxon>
        <taxon>pseudomallei group</taxon>
    </lineage>
</organism>
<evidence type="ECO:0000313" key="1">
    <source>
        <dbReference type="EMBL" id="MDW9254635.1"/>
    </source>
</evidence>
<protein>
    <submittedName>
        <fullName evidence="1">Uncharacterized protein</fullName>
    </submittedName>
</protein>
<accession>A0AAW9CUJ5</accession>
<dbReference type="AlphaFoldDB" id="A0AAW9CUJ5"/>
<reference evidence="1" key="1">
    <citation type="submission" date="2018-08" db="EMBL/GenBank/DDBJ databases">
        <title>Identification of Burkholderia cepacia strains that express a Burkholderia pseudomallei-like capsular polysaccharide.</title>
        <authorList>
            <person name="Burtnick M.N."/>
            <person name="Vongsouvath M."/>
            <person name="Newton P."/>
            <person name="Wuthiekanun V."/>
            <person name="Limmathurotsakul D."/>
            <person name="Brett P.J."/>
            <person name="Chantratita N."/>
            <person name="Dance D.A."/>
        </authorList>
    </citation>
    <scope>NUCLEOTIDE SEQUENCE</scope>
    <source>
        <strain evidence="1">SBXCC001</strain>
    </source>
</reference>
<comment type="caution">
    <text evidence="1">The sequence shown here is derived from an EMBL/GenBank/DDBJ whole genome shotgun (WGS) entry which is preliminary data.</text>
</comment>
<name>A0AAW9CUJ5_BURTH</name>